<proteinExistence type="predicted"/>
<dbReference type="EMBL" id="CP031194">
    <property type="protein sequence ID" value="AXG81078.1"/>
    <property type="molecule type" value="Genomic_DNA"/>
</dbReference>
<evidence type="ECO:0000313" key="2">
    <source>
        <dbReference type="Proteomes" id="UP000253868"/>
    </source>
</evidence>
<organism evidence="1 2">
    <name type="scientific">Streptomyces paludis</name>
    <dbReference type="NCBI Taxonomy" id="2282738"/>
    <lineage>
        <taxon>Bacteria</taxon>
        <taxon>Bacillati</taxon>
        <taxon>Actinomycetota</taxon>
        <taxon>Actinomycetes</taxon>
        <taxon>Kitasatosporales</taxon>
        <taxon>Streptomycetaceae</taxon>
        <taxon>Streptomyces</taxon>
    </lineage>
</organism>
<dbReference type="OrthoDB" id="292843at2"/>
<dbReference type="InterPro" id="IPR016024">
    <property type="entry name" value="ARM-type_fold"/>
</dbReference>
<dbReference type="SUPFAM" id="SSF48371">
    <property type="entry name" value="ARM repeat"/>
    <property type="match status" value="1"/>
</dbReference>
<dbReference type="Proteomes" id="UP000253868">
    <property type="component" value="Chromosome"/>
</dbReference>
<dbReference type="AlphaFoldDB" id="A0A345HWK4"/>
<dbReference type="RefSeq" id="WP_114663619.1">
    <property type="nucleotide sequence ID" value="NZ_CP031194.1"/>
</dbReference>
<dbReference type="KEGG" id="spad:DVK44_29150"/>
<protein>
    <recommendedName>
        <fullName evidence="3">HEAT repeat domain-containing protein</fullName>
    </recommendedName>
</protein>
<keyword evidence="2" id="KW-1185">Reference proteome</keyword>
<name>A0A345HWK4_9ACTN</name>
<accession>A0A345HWK4</accession>
<gene>
    <name evidence="1" type="ORF">DVK44_29150</name>
</gene>
<sequence>MDLTQSDRQSLARVLEDLDDHPWSELEHAYGEADDVPDLLRAAAGEDEEEAEEALGELYGSILHQGSVYSASACAVPYLAGLAAAGVRTAELIVFVGGIAEGDGVYDGTPPGDCQAAAVAQLPLILPLIESDDPEVRQAAAWAAACTGAAGAVFPALAGRWPREKEPLVRAELLAGLVRLADADEAAAETARTLATASLDGEEPAELRIAAALGCLDLGLPWTGAHHDTVLAVLPADRLVAGRLDMERREPLQCVTDALLRRDTPADREAALALLDAALRMTDTETRAEALWAAEQACLISRAAPARLADAVIALLADRASARSALGVLDKLGPLAGPAVPELVALTSHEGVLADLALKALTGLAPAQAAPLLARDLGERPHALGAAAGSPGGRTSAPAPPPFDEDLLAAVRARLTTPDLDGNEPIHLALLLTPWGERAAAAAPELAPYLDRFALSVAPALAALSPVWAVGPLTGTAVDGPEEARLPAARALFGLTGAPGPLLAAITAGLASGDTYRVRQAAEATEALGRAGGESAAVPLPRLRAALGTAEDRTTHPRMEADLAISLALHRLTGDPAEALPVIASVLERVDDEWIRWPAVHAARAAALLGPAAASLRPLLARGLSRPDLAPAMALALLATTPPEDGHHPGLADALLTSAETDADPMGALEALTALGADALTPAELHRLTALATRDRRVLITASEPRPAHADTRFRETARALLRTRTA</sequence>
<evidence type="ECO:0008006" key="3">
    <source>
        <dbReference type="Google" id="ProtNLM"/>
    </source>
</evidence>
<reference evidence="2" key="1">
    <citation type="submission" date="2018-07" db="EMBL/GenBank/DDBJ databases">
        <authorList>
            <person name="Zhao J."/>
        </authorList>
    </citation>
    <scope>NUCLEOTIDE SEQUENCE [LARGE SCALE GENOMIC DNA]</scope>
    <source>
        <strain evidence="2">GSSD-12</strain>
    </source>
</reference>
<evidence type="ECO:0000313" key="1">
    <source>
        <dbReference type="EMBL" id="AXG81078.1"/>
    </source>
</evidence>